<organism evidence="2 3">
    <name type="scientific">Propioniferax innocua</name>
    <dbReference type="NCBI Taxonomy" id="1753"/>
    <lineage>
        <taxon>Bacteria</taxon>
        <taxon>Bacillati</taxon>
        <taxon>Actinomycetota</taxon>
        <taxon>Actinomycetes</taxon>
        <taxon>Propionibacteriales</taxon>
        <taxon>Propionibacteriaceae</taxon>
        <taxon>Propioniferax</taxon>
    </lineage>
</organism>
<gene>
    <name evidence="2" type="ORF">FB460_1528</name>
</gene>
<dbReference type="SUPFAM" id="SSF51695">
    <property type="entry name" value="PLC-like phosphodiesterases"/>
    <property type="match status" value="1"/>
</dbReference>
<evidence type="ECO:0000313" key="3">
    <source>
        <dbReference type="Proteomes" id="UP000316196"/>
    </source>
</evidence>
<dbReference type="Proteomes" id="UP000316196">
    <property type="component" value="Unassembled WGS sequence"/>
</dbReference>
<evidence type="ECO:0000259" key="1">
    <source>
        <dbReference type="PROSITE" id="PS51704"/>
    </source>
</evidence>
<dbReference type="GO" id="GO:0006629">
    <property type="term" value="P:lipid metabolic process"/>
    <property type="evidence" value="ECO:0007669"/>
    <property type="project" value="InterPro"/>
</dbReference>
<dbReference type="Gene3D" id="3.20.20.190">
    <property type="entry name" value="Phosphatidylinositol (PI) phosphodiesterase"/>
    <property type="match status" value="1"/>
</dbReference>
<dbReference type="CDD" id="cd08563">
    <property type="entry name" value="GDPD_TtGDE_like"/>
    <property type="match status" value="1"/>
</dbReference>
<dbReference type="GO" id="GO:0008081">
    <property type="term" value="F:phosphoric diester hydrolase activity"/>
    <property type="evidence" value="ECO:0007669"/>
    <property type="project" value="InterPro"/>
</dbReference>
<evidence type="ECO:0000313" key="2">
    <source>
        <dbReference type="EMBL" id="TQL57689.1"/>
    </source>
</evidence>
<dbReference type="InterPro" id="IPR030395">
    <property type="entry name" value="GP_PDE_dom"/>
</dbReference>
<dbReference type="PROSITE" id="PS51704">
    <property type="entry name" value="GP_PDE"/>
    <property type="match status" value="1"/>
</dbReference>
<dbReference type="InterPro" id="IPR017946">
    <property type="entry name" value="PLC-like_Pdiesterase_TIM-brl"/>
</dbReference>
<dbReference type="Pfam" id="PF03009">
    <property type="entry name" value="GDPD"/>
    <property type="match status" value="1"/>
</dbReference>
<reference evidence="2 3" key="1">
    <citation type="submission" date="2019-06" db="EMBL/GenBank/DDBJ databases">
        <title>Sequencing the genomes of 1000 actinobacteria strains.</title>
        <authorList>
            <person name="Klenk H.-P."/>
        </authorList>
    </citation>
    <scope>NUCLEOTIDE SEQUENCE [LARGE SCALE GENOMIC DNA]</scope>
    <source>
        <strain evidence="2 3">DSM 8251</strain>
    </source>
</reference>
<dbReference type="PANTHER" id="PTHR46211">
    <property type="entry name" value="GLYCEROPHOSPHORYL DIESTER PHOSPHODIESTERASE"/>
    <property type="match status" value="1"/>
</dbReference>
<keyword evidence="3" id="KW-1185">Reference proteome</keyword>
<dbReference type="EMBL" id="VFOR01000002">
    <property type="protein sequence ID" value="TQL57689.1"/>
    <property type="molecule type" value="Genomic_DNA"/>
</dbReference>
<dbReference type="AlphaFoldDB" id="A0A542ZBK3"/>
<proteinExistence type="predicted"/>
<accession>A0A542ZBK3</accession>
<feature type="domain" description="GP-PDE" evidence="1">
    <location>
        <begin position="1"/>
        <end position="250"/>
    </location>
</feature>
<name>A0A542ZBK3_9ACTN</name>
<comment type="caution">
    <text evidence="2">The sequence shown here is derived from an EMBL/GenBank/DDBJ whole genome shotgun (WGS) entry which is preliminary data.</text>
</comment>
<protein>
    <submittedName>
        <fullName evidence="2">Glycerophosphoryl diester phosphodiesterase</fullName>
    </submittedName>
</protein>
<dbReference type="PANTHER" id="PTHR46211:SF1">
    <property type="entry name" value="GLYCEROPHOSPHODIESTER PHOSPHODIESTERASE, CYTOPLASMIC"/>
    <property type="match status" value="1"/>
</dbReference>
<sequence length="252" mass="27193">MEIWAHRGASAEAPENTMSAFRLAAEQGADAIEFDVHRTADGELVVIHDETIDRTSNGRGVVADLTLEQLRRYSYDASHGSVAHGLGNEHGPWNEHERESIPTLEEVLEWLPADMQANVELKTLPTFYPGIAARAADIITVSGVSDRVWVSSFNHHTLAEVRAQAPQLRLGVLTGAHLWRPADYVSSCGAAAYHPSAASLQTPEIVAECHGAGLRVHVWTLDDPEHIRLAEALGVDAVITNAPGAARAALRG</sequence>